<dbReference type="InterPro" id="IPR003753">
    <property type="entry name" value="Exonuc_VII_L"/>
</dbReference>
<comment type="subunit">
    <text evidence="5">Heterooligomer composed of large and small subunits.</text>
</comment>
<dbReference type="Proteomes" id="UP000231019">
    <property type="component" value="Unassembled WGS sequence"/>
</dbReference>
<evidence type="ECO:0000256" key="4">
    <source>
        <dbReference type="ARBA" id="ARBA00022839"/>
    </source>
</evidence>
<keyword evidence="1 5" id="KW-0963">Cytoplasm</keyword>
<dbReference type="Pfam" id="PF02601">
    <property type="entry name" value="Exonuc_VII_L"/>
    <property type="match status" value="1"/>
</dbReference>
<evidence type="ECO:0000256" key="2">
    <source>
        <dbReference type="ARBA" id="ARBA00022722"/>
    </source>
</evidence>
<dbReference type="CDD" id="cd04489">
    <property type="entry name" value="ExoVII_LU_OBF"/>
    <property type="match status" value="1"/>
</dbReference>
<dbReference type="AlphaFoldDB" id="A0A2M7G2W5"/>
<dbReference type="PANTHER" id="PTHR30008">
    <property type="entry name" value="EXODEOXYRIBONUCLEASE 7 LARGE SUBUNIT"/>
    <property type="match status" value="1"/>
</dbReference>
<dbReference type="InterPro" id="IPR020579">
    <property type="entry name" value="Exonuc_VII_lsu_C"/>
</dbReference>
<comment type="function">
    <text evidence="5">Bidirectionally degrades single-stranded DNA into large acid-insoluble oligonucleotides, which are then degraded further into small acid-soluble oligonucleotides.</text>
</comment>
<sequence length="398" mass="44436">MSSQPVSVTTLTRAIKEALEASFPYPVRVEGEVSNFRPHYSGHAYFTLKDSFAQLAAVMWKSRAINLPFALEDGLQVVCTGTVTLYEKTGRYQFNVLEMHKAGKGDLQARFEALKRELWEAGLFDEAHKLPLPTYPGRVGVITSPTGAALRDILSVARRRNPTIPLLLRPAQVQGEGAAADLAQAIRDLNRHGGVDVILLGRGGGSLEDLWAFNEEELARAIFASRIPIVSAVGHEIDFTIADFVADSRAATPSAAAELLIPNREEMLGQLYYYQDKLATQLLRRVQIQRHRLESLKQHYILRKPELLLSPHQEALKRQQTLLAQAYTHQLQAKRQALELLKSRLQGLDPRQVLERGFVMVEQQNQPITRAEALKSGPVRLIFAQGVRTGQLALNEEN</sequence>
<dbReference type="GO" id="GO:0003676">
    <property type="term" value="F:nucleic acid binding"/>
    <property type="evidence" value="ECO:0007669"/>
    <property type="project" value="InterPro"/>
</dbReference>
<comment type="subcellular location">
    <subcellularLocation>
        <location evidence="5 6">Cytoplasm</location>
    </subcellularLocation>
</comment>
<name>A0A2M7G2W5_9BACT</name>
<comment type="caution">
    <text evidence="9">The sequence shown here is derived from an EMBL/GenBank/DDBJ whole genome shotgun (WGS) entry which is preliminary data.</text>
</comment>
<evidence type="ECO:0000256" key="3">
    <source>
        <dbReference type="ARBA" id="ARBA00022801"/>
    </source>
</evidence>
<comment type="similarity">
    <text evidence="5 6">Belongs to the XseA family.</text>
</comment>
<dbReference type="EMBL" id="PFFQ01000040">
    <property type="protein sequence ID" value="PIW16159.1"/>
    <property type="molecule type" value="Genomic_DNA"/>
</dbReference>
<feature type="domain" description="Exonuclease VII large subunit C-terminal" evidence="7">
    <location>
        <begin position="123"/>
        <end position="345"/>
    </location>
</feature>
<protein>
    <recommendedName>
        <fullName evidence="5">Exodeoxyribonuclease 7 large subunit</fullName>
        <ecNumber evidence="5">3.1.11.6</ecNumber>
    </recommendedName>
    <alternativeName>
        <fullName evidence="5">Exodeoxyribonuclease VII large subunit</fullName>
        <shortName evidence="5">Exonuclease VII large subunit</shortName>
    </alternativeName>
</protein>
<reference evidence="9 10" key="1">
    <citation type="submission" date="2017-09" db="EMBL/GenBank/DDBJ databases">
        <title>Depth-based differentiation of microbial function through sediment-hosted aquifers and enrichment of novel symbionts in the deep terrestrial subsurface.</title>
        <authorList>
            <person name="Probst A.J."/>
            <person name="Ladd B."/>
            <person name="Jarett J.K."/>
            <person name="Geller-Mcgrath D.E."/>
            <person name="Sieber C.M."/>
            <person name="Emerson J.B."/>
            <person name="Anantharaman K."/>
            <person name="Thomas B.C."/>
            <person name="Malmstrom R."/>
            <person name="Stieglmeier M."/>
            <person name="Klingl A."/>
            <person name="Woyke T."/>
            <person name="Ryan C.M."/>
            <person name="Banfield J.F."/>
        </authorList>
    </citation>
    <scope>NUCLEOTIDE SEQUENCE [LARGE SCALE GENOMIC DNA]</scope>
    <source>
        <strain evidence="9">CG17_big_fil_post_rev_8_21_14_2_50_48_46</strain>
    </source>
</reference>
<dbReference type="NCBIfam" id="TIGR00237">
    <property type="entry name" value="xseA"/>
    <property type="match status" value="1"/>
</dbReference>
<comment type="catalytic activity">
    <reaction evidence="5 6">
        <text>Exonucleolytic cleavage in either 5'- to 3'- or 3'- to 5'-direction to yield nucleoside 5'-phosphates.</text>
        <dbReference type="EC" id="3.1.11.6"/>
    </reaction>
</comment>
<dbReference type="GO" id="GO:0009318">
    <property type="term" value="C:exodeoxyribonuclease VII complex"/>
    <property type="evidence" value="ECO:0007669"/>
    <property type="project" value="UniProtKB-UniRule"/>
</dbReference>
<evidence type="ECO:0000313" key="10">
    <source>
        <dbReference type="Proteomes" id="UP000231019"/>
    </source>
</evidence>
<accession>A0A2M7G2W5</accession>
<evidence type="ECO:0000256" key="5">
    <source>
        <dbReference type="HAMAP-Rule" id="MF_00378"/>
    </source>
</evidence>
<evidence type="ECO:0000256" key="6">
    <source>
        <dbReference type="RuleBase" id="RU004355"/>
    </source>
</evidence>
<dbReference type="Pfam" id="PF13742">
    <property type="entry name" value="tRNA_anti_2"/>
    <property type="match status" value="1"/>
</dbReference>
<dbReference type="HAMAP" id="MF_00378">
    <property type="entry name" value="Exonuc_7_L"/>
    <property type="match status" value="1"/>
</dbReference>
<keyword evidence="2 5" id="KW-0540">Nuclease</keyword>
<dbReference type="GO" id="GO:0008855">
    <property type="term" value="F:exodeoxyribonuclease VII activity"/>
    <property type="evidence" value="ECO:0007669"/>
    <property type="project" value="UniProtKB-UniRule"/>
</dbReference>
<proteinExistence type="inferred from homology"/>
<keyword evidence="4 5" id="KW-0269">Exonuclease</keyword>
<evidence type="ECO:0000259" key="7">
    <source>
        <dbReference type="Pfam" id="PF02601"/>
    </source>
</evidence>
<gene>
    <name evidence="5 9" type="primary">xseA</name>
    <name evidence="9" type="ORF">COW36_14440</name>
</gene>
<dbReference type="GO" id="GO:0006308">
    <property type="term" value="P:DNA catabolic process"/>
    <property type="evidence" value="ECO:0007669"/>
    <property type="project" value="UniProtKB-UniRule"/>
</dbReference>
<evidence type="ECO:0000259" key="8">
    <source>
        <dbReference type="Pfam" id="PF13742"/>
    </source>
</evidence>
<evidence type="ECO:0000313" key="9">
    <source>
        <dbReference type="EMBL" id="PIW16159.1"/>
    </source>
</evidence>
<evidence type="ECO:0000256" key="1">
    <source>
        <dbReference type="ARBA" id="ARBA00022490"/>
    </source>
</evidence>
<dbReference type="PANTHER" id="PTHR30008:SF0">
    <property type="entry name" value="EXODEOXYRIBONUCLEASE 7 LARGE SUBUNIT"/>
    <property type="match status" value="1"/>
</dbReference>
<organism evidence="9 10">
    <name type="scientific">bacterium (Candidatus Blackallbacteria) CG17_big_fil_post_rev_8_21_14_2_50_48_46</name>
    <dbReference type="NCBI Taxonomy" id="2014261"/>
    <lineage>
        <taxon>Bacteria</taxon>
        <taxon>Candidatus Blackallbacteria</taxon>
    </lineage>
</organism>
<dbReference type="InterPro" id="IPR025824">
    <property type="entry name" value="OB-fold_nuc-bd_dom"/>
</dbReference>
<dbReference type="GO" id="GO:0005737">
    <property type="term" value="C:cytoplasm"/>
    <property type="evidence" value="ECO:0007669"/>
    <property type="project" value="UniProtKB-SubCell"/>
</dbReference>
<feature type="domain" description="OB-fold nucleic acid binding" evidence="8">
    <location>
        <begin position="7"/>
        <end position="99"/>
    </location>
</feature>
<dbReference type="EC" id="3.1.11.6" evidence="5"/>
<keyword evidence="3 5" id="KW-0378">Hydrolase</keyword>